<evidence type="ECO:0008006" key="3">
    <source>
        <dbReference type="Google" id="ProtNLM"/>
    </source>
</evidence>
<sequence length="350" mass="39664">MKIEKKVLAHLTKCYSIAPLFYEGEENILVAAEKTDECLLFDAKGNQKDVVWEKPGGTMSMVQIPGSNGEFLATQKFYSPNDADDAKIVLVTPRGKGKWEVKTLVNLPYVHRFDILTQKGENYLIACTIKSGNDFKGDWSKPGKVYGAKLPKDLSEFHEGNQLELQVLMDNLLKNHGYYRIEEDTVSALVSAENGVYLFTPPVKEEENWSTEKILDEPCSDALLLDLDQDGEKELAVIAPFHGETIRIYKKQEGQFQKDYEYTKPLPFSHAIYGSEVCKRPTLLIGNREGEQELLAFAYDREKETYHVEVIDKGCGPANVYHYVLDGVDKIIATNREIDEVAMYTLTEEK</sequence>
<dbReference type="Proteomes" id="UP001523566">
    <property type="component" value="Unassembled WGS sequence"/>
</dbReference>
<organism evidence="1 2">
    <name type="scientific">Aequitasia blattaphilus</name>
    <dbReference type="NCBI Taxonomy" id="2949332"/>
    <lineage>
        <taxon>Bacteria</taxon>
        <taxon>Bacillati</taxon>
        <taxon>Bacillota</taxon>
        <taxon>Clostridia</taxon>
        <taxon>Lachnospirales</taxon>
        <taxon>Lachnospiraceae</taxon>
        <taxon>Aequitasia</taxon>
    </lineage>
</organism>
<proteinExistence type="predicted"/>
<protein>
    <recommendedName>
        <fullName evidence="3">FG-GAP repeat protein</fullName>
    </recommendedName>
</protein>
<evidence type="ECO:0000313" key="1">
    <source>
        <dbReference type="EMBL" id="MCP1102972.1"/>
    </source>
</evidence>
<reference evidence="1 2" key="1">
    <citation type="journal article" date="2022" name="Genome Biol. Evol.">
        <title>Host diet, physiology and behaviors set the stage for Lachnospiraceae cladogenesis.</title>
        <authorList>
            <person name="Vera-Ponce De Leon A."/>
            <person name="Schneider M."/>
            <person name="Jahnes B.C."/>
            <person name="Sadowski V."/>
            <person name="Camuy-Velez L.A."/>
            <person name="Duan J."/>
            <person name="Sabree Z.L."/>
        </authorList>
    </citation>
    <scope>NUCLEOTIDE SEQUENCE [LARGE SCALE GENOMIC DNA]</scope>
    <source>
        <strain evidence="1 2">PAL113</strain>
    </source>
</reference>
<comment type="caution">
    <text evidence="1">The sequence shown here is derived from an EMBL/GenBank/DDBJ whole genome shotgun (WGS) entry which is preliminary data.</text>
</comment>
<name>A0ABT1EAY4_9FIRM</name>
<keyword evidence="2" id="KW-1185">Reference proteome</keyword>
<dbReference type="RefSeq" id="WP_262066760.1">
    <property type="nucleotide sequence ID" value="NZ_JAMXOD010000016.1"/>
</dbReference>
<accession>A0ABT1EAY4</accession>
<gene>
    <name evidence="1" type="ORF">NK125_11145</name>
</gene>
<evidence type="ECO:0000313" key="2">
    <source>
        <dbReference type="Proteomes" id="UP001523566"/>
    </source>
</evidence>
<dbReference type="EMBL" id="JAMZFW010000016">
    <property type="protein sequence ID" value="MCP1102972.1"/>
    <property type="molecule type" value="Genomic_DNA"/>
</dbReference>